<evidence type="ECO:0000256" key="1">
    <source>
        <dbReference type="SAM" id="MobiDB-lite"/>
    </source>
</evidence>
<evidence type="ECO:0000256" key="3">
    <source>
        <dbReference type="SAM" id="SignalP"/>
    </source>
</evidence>
<gene>
    <name evidence="5" type="ORF">LAESUDRAFT_726838</name>
</gene>
<feature type="transmembrane region" description="Helical" evidence="2">
    <location>
        <begin position="483"/>
        <end position="503"/>
    </location>
</feature>
<dbReference type="InterPro" id="IPR039448">
    <property type="entry name" value="Beta_helix"/>
</dbReference>
<keyword evidence="3" id="KW-0732">Signal</keyword>
<keyword evidence="6" id="KW-1185">Reference proteome</keyword>
<feature type="chain" id="PRO_5007856808" description="Right handed beta helix domain-containing protein" evidence="3">
    <location>
        <begin position="25"/>
        <end position="532"/>
    </location>
</feature>
<dbReference type="Pfam" id="PF13229">
    <property type="entry name" value="Beta_helix"/>
    <property type="match status" value="1"/>
</dbReference>
<evidence type="ECO:0000256" key="2">
    <source>
        <dbReference type="SAM" id="Phobius"/>
    </source>
</evidence>
<dbReference type="InParanoid" id="A0A165DSX0"/>
<feature type="domain" description="Right handed beta helix" evidence="4">
    <location>
        <begin position="205"/>
        <end position="378"/>
    </location>
</feature>
<organism evidence="5 6">
    <name type="scientific">Laetiporus sulphureus 93-53</name>
    <dbReference type="NCBI Taxonomy" id="1314785"/>
    <lineage>
        <taxon>Eukaryota</taxon>
        <taxon>Fungi</taxon>
        <taxon>Dikarya</taxon>
        <taxon>Basidiomycota</taxon>
        <taxon>Agaricomycotina</taxon>
        <taxon>Agaricomycetes</taxon>
        <taxon>Polyporales</taxon>
        <taxon>Laetiporus</taxon>
    </lineage>
</organism>
<feature type="signal peptide" evidence="3">
    <location>
        <begin position="1"/>
        <end position="24"/>
    </location>
</feature>
<sequence>MIPNFLSVLTIAATVLLSTTGASARLPSSTLHHRRHVMGMRDISLFARDAPRLLAREDCEPADPQNTVTDRLNTLLNSSGPGYRLPLCPNTEYYITAPIIFYAEGQEISTVGYPVGDERATLVVSGPVFNGTGHTTAIYGNCAGCSNLKLLNIQINGTRGNGSAIIGDANIEMGGDNSGQLIEYVHSFDPRGWSCLHIAEGTFKCDNNTVQNNDIGPCGTDLFQQWADGISVSCMNAVVRNNMVRNPTDGGIVLFGSPGTLVENNTIWIENNTLLGGINMVDYDPWEGNYTNTIVRNNTILGGFATNNETSGEIYGTNADDVIVKIGIAIGPRTWFGNQYYNNVSSSGTVLNNQLTGAFGYGIAMSSAYNFTVEGNTLIGNTTFIGRRGPNCSTDETIPTSSPFVIDHSLVSDSREQSNFRNITDGDGLTCIFPPDGGDWWPFGGNPTANSNSSSSPGSSGSGSGSGPSTSTSKHGLSGGAKAGIAVGTILGFFALLGAALLIRRWALARSGRGANAQLWRRSGYFNASKEG</sequence>
<dbReference type="STRING" id="1314785.A0A165DSX0"/>
<dbReference type="RefSeq" id="XP_040763305.1">
    <property type="nucleotide sequence ID" value="XM_040909111.1"/>
</dbReference>
<dbReference type="Proteomes" id="UP000076871">
    <property type="component" value="Unassembled WGS sequence"/>
</dbReference>
<accession>A0A165DSX0</accession>
<dbReference type="EMBL" id="KV427629">
    <property type="protein sequence ID" value="KZT05565.1"/>
    <property type="molecule type" value="Genomic_DNA"/>
</dbReference>
<evidence type="ECO:0000313" key="5">
    <source>
        <dbReference type="EMBL" id="KZT05565.1"/>
    </source>
</evidence>
<proteinExistence type="predicted"/>
<evidence type="ECO:0000313" key="6">
    <source>
        <dbReference type="Proteomes" id="UP000076871"/>
    </source>
</evidence>
<evidence type="ECO:0000259" key="4">
    <source>
        <dbReference type="Pfam" id="PF13229"/>
    </source>
</evidence>
<dbReference type="SMART" id="SM00710">
    <property type="entry name" value="PbH1"/>
    <property type="match status" value="5"/>
</dbReference>
<dbReference type="AlphaFoldDB" id="A0A165DSX0"/>
<keyword evidence="2" id="KW-0812">Transmembrane</keyword>
<dbReference type="InterPro" id="IPR006626">
    <property type="entry name" value="PbH1"/>
</dbReference>
<reference evidence="5 6" key="1">
    <citation type="journal article" date="2016" name="Mol. Biol. Evol.">
        <title>Comparative Genomics of Early-Diverging Mushroom-Forming Fungi Provides Insights into the Origins of Lignocellulose Decay Capabilities.</title>
        <authorList>
            <person name="Nagy L.G."/>
            <person name="Riley R."/>
            <person name="Tritt A."/>
            <person name="Adam C."/>
            <person name="Daum C."/>
            <person name="Floudas D."/>
            <person name="Sun H."/>
            <person name="Yadav J.S."/>
            <person name="Pangilinan J."/>
            <person name="Larsson K.H."/>
            <person name="Matsuura K."/>
            <person name="Barry K."/>
            <person name="Labutti K."/>
            <person name="Kuo R."/>
            <person name="Ohm R.A."/>
            <person name="Bhattacharya S.S."/>
            <person name="Shirouzu T."/>
            <person name="Yoshinaga Y."/>
            <person name="Martin F.M."/>
            <person name="Grigoriev I.V."/>
            <person name="Hibbett D.S."/>
        </authorList>
    </citation>
    <scope>NUCLEOTIDE SEQUENCE [LARGE SCALE GENOMIC DNA]</scope>
    <source>
        <strain evidence="5 6">93-53</strain>
    </source>
</reference>
<name>A0A165DSX0_9APHY</name>
<feature type="region of interest" description="Disordered" evidence="1">
    <location>
        <begin position="443"/>
        <end position="478"/>
    </location>
</feature>
<keyword evidence="2" id="KW-1133">Transmembrane helix</keyword>
<dbReference type="GeneID" id="63826140"/>
<dbReference type="Gene3D" id="2.160.20.10">
    <property type="entry name" value="Single-stranded right-handed beta-helix, Pectin lyase-like"/>
    <property type="match status" value="1"/>
</dbReference>
<keyword evidence="2" id="KW-0472">Membrane</keyword>
<dbReference type="SUPFAM" id="SSF51126">
    <property type="entry name" value="Pectin lyase-like"/>
    <property type="match status" value="1"/>
</dbReference>
<dbReference type="OrthoDB" id="2587928at2759"/>
<protein>
    <recommendedName>
        <fullName evidence="4">Right handed beta helix domain-containing protein</fullName>
    </recommendedName>
</protein>
<dbReference type="InterPro" id="IPR011050">
    <property type="entry name" value="Pectin_lyase_fold/virulence"/>
</dbReference>
<feature type="compositionally biased region" description="Low complexity" evidence="1">
    <location>
        <begin position="443"/>
        <end position="459"/>
    </location>
</feature>
<dbReference type="InterPro" id="IPR012334">
    <property type="entry name" value="Pectin_lyas_fold"/>
</dbReference>